<evidence type="ECO:0000256" key="3">
    <source>
        <dbReference type="ARBA" id="ARBA00023186"/>
    </source>
</evidence>
<dbReference type="AlphaFoldDB" id="K0KGX7"/>
<dbReference type="InterPro" id="IPR019318">
    <property type="entry name" value="Gua_nucleotide_exch_fac_Ric8"/>
</dbReference>
<comment type="caution">
    <text evidence="5">The sequence shown here is derived from an EMBL/GenBank/DDBJ whole genome shotgun (WGS) entry which is preliminary data.</text>
</comment>
<dbReference type="Proteomes" id="UP000009328">
    <property type="component" value="Unassembled WGS sequence"/>
</dbReference>
<evidence type="ECO:0000313" key="5">
    <source>
        <dbReference type="EMBL" id="CCH42231.1"/>
    </source>
</evidence>
<feature type="region of interest" description="Disordered" evidence="4">
    <location>
        <begin position="334"/>
        <end position="359"/>
    </location>
</feature>
<evidence type="ECO:0000256" key="4">
    <source>
        <dbReference type="SAM" id="MobiDB-lite"/>
    </source>
</evidence>
<dbReference type="EMBL" id="CAIF01000039">
    <property type="protein sequence ID" value="CCH42231.1"/>
    <property type="molecule type" value="Genomic_DNA"/>
</dbReference>
<dbReference type="HOGENOM" id="CLU_718055_0_0_1"/>
<reference evidence="5 6" key="1">
    <citation type="journal article" date="2012" name="Eukaryot. Cell">
        <title>Draft genome sequence of Wickerhamomyces ciferrii NRRL Y-1031 F-60-10.</title>
        <authorList>
            <person name="Schneider J."/>
            <person name="Andrea H."/>
            <person name="Blom J."/>
            <person name="Jaenicke S."/>
            <person name="Ruckert C."/>
            <person name="Schorsch C."/>
            <person name="Szczepanowski R."/>
            <person name="Farwick M."/>
            <person name="Goesmann A."/>
            <person name="Puhler A."/>
            <person name="Schaffer S."/>
            <person name="Tauch A."/>
            <person name="Kohler T."/>
            <person name="Brinkrolf K."/>
        </authorList>
    </citation>
    <scope>NUCLEOTIDE SEQUENCE [LARGE SCALE GENOMIC DNA]</scope>
    <source>
        <strain evidence="6">ATCC 14091 / BCRC 22168 / CBS 111 / JCM 3599 / NBRC 0793 / NRRL Y-1031 F-60-10</strain>
    </source>
</reference>
<gene>
    <name evidence="5" type="ORF">BN7_1775</name>
</gene>
<organism evidence="5 6">
    <name type="scientific">Wickerhamomyces ciferrii (strain ATCC 14091 / BCRC 22168 / CBS 111 / JCM 3599 / NBRC 0793 / NRRL Y-1031 F-60-10)</name>
    <name type="common">Yeast</name>
    <name type="synonym">Pichia ciferrii</name>
    <dbReference type="NCBI Taxonomy" id="1206466"/>
    <lineage>
        <taxon>Eukaryota</taxon>
        <taxon>Fungi</taxon>
        <taxon>Dikarya</taxon>
        <taxon>Ascomycota</taxon>
        <taxon>Saccharomycotina</taxon>
        <taxon>Saccharomycetes</taxon>
        <taxon>Phaffomycetales</taxon>
        <taxon>Wickerhamomycetaceae</taxon>
        <taxon>Wickerhamomyces</taxon>
    </lineage>
</organism>
<dbReference type="GO" id="GO:0005085">
    <property type="term" value="F:guanyl-nucleotide exchange factor activity"/>
    <property type="evidence" value="ECO:0007669"/>
    <property type="project" value="UniProtKB-KW"/>
</dbReference>
<dbReference type="Pfam" id="PF10165">
    <property type="entry name" value="Ric8"/>
    <property type="match status" value="1"/>
</dbReference>
<evidence type="ECO:0000256" key="1">
    <source>
        <dbReference type="ARBA" id="ARBA00009049"/>
    </source>
</evidence>
<name>K0KGX7_WICCF</name>
<keyword evidence="6" id="KW-1185">Reference proteome</keyword>
<feature type="compositionally biased region" description="Low complexity" evidence="4">
    <location>
        <begin position="334"/>
        <end position="349"/>
    </location>
</feature>
<comment type="similarity">
    <text evidence="1">Belongs to the synembryn family.</text>
</comment>
<proteinExistence type="inferred from homology"/>
<keyword evidence="2" id="KW-0344">Guanine-nucleotide releasing factor</keyword>
<keyword evidence="3" id="KW-0143">Chaperone</keyword>
<evidence type="ECO:0000256" key="2">
    <source>
        <dbReference type="ARBA" id="ARBA00022658"/>
    </source>
</evidence>
<sequence>MTYEIINKINSSLDDSPSNDRSLLLEQLRTKSRDETFLKNFPSEQLDQLIIVYSKMSTLKDQLVIISTICNVLLLNDQFRNEEASKILQKSVPRLEDILDYVSEREINSESQYNDFLPIFRLYYLLSYNSSLIPLIKSAILKISGKLLNFITLSGVETKSLNKIIIEILKIIYSFVHQGEDSSGIDSVFVLSCNKFNLLYNKSIQTSQDYDEILQHFGNILITISIEVAKNYMLNKKTFAQNEIKFLNKISFGDVFGLNTPVSNLLTLDVLITMDHDENEVKNIVKNELNLDHLETLGSKDLNLSTILIELKKKLEIESSFDFTKIQESSFINNPGLSNSSNSSSNNKNDNFDELSNEEQEEELNKIADIFEKIEKNGILKIQTT</sequence>
<dbReference type="InParanoid" id="K0KGX7"/>
<accession>K0KGX7</accession>
<protein>
    <submittedName>
        <fullName evidence="5">Uncharacterized protein</fullName>
    </submittedName>
</protein>
<evidence type="ECO:0000313" key="6">
    <source>
        <dbReference type="Proteomes" id="UP000009328"/>
    </source>
</evidence>